<name>A0ABT7KT15_9HYPH</name>
<sequence>MLAYSAAGKAHIEVALTTTRETRRWTIPKGWPIKGFRGHEVAERVAWEEAGIRGKAKKKVFGYYTYPKVLASQESVPSMVEVHLLKVEKICKRFPERRERTIIWISPFEPPCVDEPELKGLFARLRSIYEKVSRCLIASSR</sequence>
<dbReference type="RefSeq" id="WP_285884734.1">
    <property type="nucleotide sequence ID" value="NZ_JARFYN010000107.1"/>
</dbReference>
<evidence type="ECO:0000313" key="2">
    <source>
        <dbReference type="Proteomes" id="UP001172630"/>
    </source>
</evidence>
<protein>
    <submittedName>
        <fullName evidence="1">DNA mismatch repair protein MutT</fullName>
    </submittedName>
</protein>
<keyword evidence="2" id="KW-1185">Reference proteome</keyword>
<evidence type="ECO:0000313" key="1">
    <source>
        <dbReference type="EMBL" id="MDL2410768.1"/>
    </source>
</evidence>
<accession>A0ABT7KT15</accession>
<gene>
    <name evidence="1" type="ORF">PY650_35530</name>
</gene>
<dbReference type="Gene3D" id="3.90.79.10">
    <property type="entry name" value="Nucleoside Triphosphate Pyrophosphohydrolase"/>
    <property type="match status" value="1"/>
</dbReference>
<dbReference type="EMBL" id="JARFYN010000107">
    <property type="protein sequence ID" value="MDL2410768.1"/>
    <property type="molecule type" value="Genomic_DNA"/>
</dbReference>
<comment type="caution">
    <text evidence="1">The sequence shown here is derived from an EMBL/GenBank/DDBJ whole genome shotgun (WGS) entry which is preliminary data.</text>
</comment>
<dbReference type="SUPFAM" id="SSF55811">
    <property type="entry name" value="Nudix"/>
    <property type="match status" value="1"/>
</dbReference>
<reference evidence="1" key="1">
    <citation type="submission" date="2023-06" db="EMBL/GenBank/DDBJ databases">
        <title>Phylogenetic Diversity of Rhizobium strains.</title>
        <authorList>
            <person name="Moura F.T."/>
            <person name="Helene L.C.F."/>
            <person name="Hungria M."/>
        </authorList>
    </citation>
    <scope>NUCLEOTIDE SEQUENCE</scope>
    <source>
        <strain evidence="1">CCGE524</strain>
    </source>
</reference>
<dbReference type="CDD" id="cd04666">
    <property type="entry name" value="NUDIX_DIPP2_like_Nudt4"/>
    <property type="match status" value="1"/>
</dbReference>
<dbReference type="Proteomes" id="UP001172630">
    <property type="component" value="Unassembled WGS sequence"/>
</dbReference>
<organism evidence="1 2">
    <name type="scientific">Rhizobium calliandrae</name>
    <dbReference type="NCBI Taxonomy" id="1312182"/>
    <lineage>
        <taxon>Bacteria</taxon>
        <taxon>Pseudomonadati</taxon>
        <taxon>Pseudomonadota</taxon>
        <taxon>Alphaproteobacteria</taxon>
        <taxon>Hyphomicrobiales</taxon>
        <taxon>Rhizobiaceae</taxon>
        <taxon>Rhizobium/Agrobacterium group</taxon>
        <taxon>Rhizobium</taxon>
    </lineage>
</organism>
<dbReference type="InterPro" id="IPR015797">
    <property type="entry name" value="NUDIX_hydrolase-like_dom_sf"/>
</dbReference>
<proteinExistence type="predicted"/>
<dbReference type="InterPro" id="IPR047198">
    <property type="entry name" value="DDP-like_NUDIX"/>
</dbReference>